<keyword evidence="3" id="KW-1185">Reference proteome</keyword>
<name>A0A157ZET2_9BURK</name>
<dbReference type="PANTHER" id="PTHR43685">
    <property type="entry name" value="GLYCOSYLTRANSFERASE"/>
    <property type="match status" value="1"/>
</dbReference>
<dbReference type="Proteomes" id="UP000054870">
    <property type="component" value="Unassembled WGS sequence"/>
</dbReference>
<dbReference type="SUPFAM" id="SSF53756">
    <property type="entry name" value="UDP-Glycosyltransferase/glycogen phosphorylase"/>
    <property type="match status" value="1"/>
</dbReference>
<organism evidence="2 3">
    <name type="scientific">Caballeronia catudaia</name>
    <dbReference type="NCBI Taxonomy" id="1777136"/>
    <lineage>
        <taxon>Bacteria</taxon>
        <taxon>Pseudomonadati</taxon>
        <taxon>Pseudomonadota</taxon>
        <taxon>Betaproteobacteria</taxon>
        <taxon>Burkholderiales</taxon>
        <taxon>Burkholderiaceae</taxon>
        <taxon>Caballeronia</taxon>
    </lineage>
</organism>
<evidence type="ECO:0000259" key="1">
    <source>
        <dbReference type="Pfam" id="PF00535"/>
    </source>
</evidence>
<dbReference type="GO" id="GO:0016740">
    <property type="term" value="F:transferase activity"/>
    <property type="evidence" value="ECO:0007669"/>
    <property type="project" value="UniProtKB-KW"/>
</dbReference>
<dbReference type="OrthoDB" id="7593532at2"/>
<dbReference type="InterPro" id="IPR001173">
    <property type="entry name" value="Glyco_trans_2-like"/>
</dbReference>
<sequence>MKFETLIRDTQWFAAREESTPDVSVLLSLSEGGAQTARRAVESVLAQTLTSIELIVADDSGDAAVAEYLQGVQSLDPRVAVLRHVKRVGIAAVCWNEAFFRARGAFVMLARDEDEFCAEALEGLLHASRENPRQIAFGYVEVVSTDHPAGERNASSAEQRAQSMIMLRVANFIARNAVLIPRQVFDAIGLFDPHVLLSYASDWDFWRRASERFEFRFTDVLVSFSHAGAALGGVLDVDRWAVEEWMRTERNARLTTNRIGEYDVHSPDPSHGRATRDACAAAARAHGHISMDTAAPARDDEGYVLVVSVQYDASAALYFDMLPEALGRRVRVVPNDPRRYLDALARASILVVSRALRAYQPWTDAAKALGIPTYYFLDDNMPLLQEIGEASMNGEDFGRKAFQADLKRFDGVLLSSLPLIDFFRQENFHEHLHYFPVAGRIGDEERARIGQAASKDADEIVLAFMGGLARSKVVWELIIPCLERLTQEGARIHFVAPGLNTDADTLKRLPASLRVTLLPWDPGYAYVVRRFARFKPDFMLLAGNDTPNNPFKTRHPLLTASLIDAVPVLPKLAPYLDIEPDSIALVVEEPFEKDAWESVLRRIVEGRVDSEAIKRRNRQYCDEAFSGEQNADVLRGLISKAGGLPSWQLQYRRLASLPLVQDRIGLGGSRDEHALQRSAEELLALRRGRRYSWRHRILARPSDLWNGCGTAFWPLQQDTLKYGWKRRGGSLEMSDSLHDRPYYTFDVPMPKGEFGGVALAFTVDGLKQGRVSVELIAPSGTVAGRATRDLKRLDLSQPVEFTFDPVTIEEAQTWRLRLRCRSATPVYVYELVNRRWLNMFYGMPSPFMQLLAPRARHAKTANAGGTAAMGAGAATPPVNVKLIIEGDIPTNQIIARVIEEALGDEGSVEPLLLTDFTPDVVLDGGLVVFSRISSPAAIPMIEWMDMHGVSYLYYIDDNFWELTGDTPLAQYYQCEPVRETLRLAIRHSKGVIVNSPLLGEYIKKRHARARVQVLNAPFDFSLVRQVEPRNKAPGEVRIGFAGNVSRAADFVEIIPAFERLLDKYPNVTLVFFGYCPPELVGRERVIDVPTVRDYAEFIALKESYGLDIGLAPMADTASNRYKTNNKYREYGGLRVAGIYTNMSPYKDSVAHGKTGLLIEHDPKAWYDAMELLVTDSRLRTDIANAAYEDVAANYAQHVVASRWRDTLVGFAREYRTFASVEMPSTSTKARLWARKTASRIRLRSLLLVSRARTMLSAPRTDPSAKATDE</sequence>
<dbReference type="EMBL" id="FCOF02000002">
    <property type="protein sequence ID" value="SAK44026.1"/>
    <property type="molecule type" value="Genomic_DNA"/>
</dbReference>
<comment type="caution">
    <text evidence="2">The sequence shown here is derived from an EMBL/GenBank/DDBJ whole genome shotgun (WGS) entry which is preliminary data.</text>
</comment>
<dbReference type="Gene3D" id="3.40.50.2000">
    <property type="entry name" value="Glycogen Phosphorylase B"/>
    <property type="match status" value="1"/>
</dbReference>
<dbReference type="InterPro" id="IPR050834">
    <property type="entry name" value="Glycosyltransf_2"/>
</dbReference>
<gene>
    <name evidence="2" type="ORF">AWB75_00643</name>
</gene>
<dbReference type="AlphaFoldDB" id="A0A157ZET2"/>
<protein>
    <submittedName>
        <fullName evidence="2">Glycosyltransferase-like protein</fullName>
    </submittedName>
</protein>
<evidence type="ECO:0000313" key="2">
    <source>
        <dbReference type="EMBL" id="SAK44026.1"/>
    </source>
</evidence>
<dbReference type="Gene3D" id="3.90.550.10">
    <property type="entry name" value="Spore Coat Polysaccharide Biosynthesis Protein SpsA, Chain A"/>
    <property type="match status" value="1"/>
</dbReference>
<evidence type="ECO:0000313" key="3">
    <source>
        <dbReference type="Proteomes" id="UP000054870"/>
    </source>
</evidence>
<reference evidence="2" key="1">
    <citation type="submission" date="2016-01" db="EMBL/GenBank/DDBJ databases">
        <authorList>
            <person name="Peeters C."/>
        </authorList>
    </citation>
    <scope>NUCLEOTIDE SEQUENCE [LARGE SCALE GENOMIC DNA]</scope>
    <source>
        <strain evidence="2">LMG 29318</strain>
    </source>
</reference>
<dbReference type="Pfam" id="PF00535">
    <property type="entry name" value="Glycos_transf_2"/>
    <property type="match status" value="1"/>
</dbReference>
<dbReference type="SUPFAM" id="SSF53448">
    <property type="entry name" value="Nucleotide-diphospho-sugar transferases"/>
    <property type="match status" value="1"/>
</dbReference>
<proteinExistence type="predicted"/>
<dbReference type="RefSeq" id="WP_061122635.1">
    <property type="nucleotide sequence ID" value="NZ_FCOF02000002.1"/>
</dbReference>
<dbReference type="InterPro" id="IPR029044">
    <property type="entry name" value="Nucleotide-diphossugar_trans"/>
</dbReference>
<dbReference type="PANTHER" id="PTHR43685:SF2">
    <property type="entry name" value="GLYCOSYLTRANSFERASE 2-LIKE DOMAIN-CONTAINING PROTEIN"/>
    <property type="match status" value="1"/>
</dbReference>
<accession>A0A157ZET2</accession>
<feature type="domain" description="Glycosyltransferase 2-like" evidence="1">
    <location>
        <begin position="34"/>
        <end position="149"/>
    </location>
</feature>